<evidence type="ECO:0000313" key="1">
    <source>
        <dbReference type="EMBL" id="CAK7348737.1"/>
    </source>
</evidence>
<organism evidence="1 2">
    <name type="scientific">Dovyalis caffra</name>
    <dbReference type="NCBI Taxonomy" id="77055"/>
    <lineage>
        <taxon>Eukaryota</taxon>
        <taxon>Viridiplantae</taxon>
        <taxon>Streptophyta</taxon>
        <taxon>Embryophyta</taxon>
        <taxon>Tracheophyta</taxon>
        <taxon>Spermatophyta</taxon>
        <taxon>Magnoliopsida</taxon>
        <taxon>eudicotyledons</taxon>
        <taxon>Gunneridae</taxon>
        <taxon>Pentapetalae</taxon>
        <taxon>rosids</taxon>
        <taxon>fabids</taxon>
        <taxon>Malpighiales</taxon>
        <taxon>Salicaceae</taxon>
        <taxon>Flacourtieae</taxon>
        <taxon>Dovyalis</taxon>
    </lineage>
</organism>
<gene>
    <name evidence="1" type="ORF">DCAF_LOCUS21443</name>
</gene>
<evidence type="ECO:0000313" key="2">
    <source>
        <dbReference type="Proteomes" id="UP001314170"/>
    </source>
</evidence>
<keyword evidence="2" id="KW-1185">Reference proteome</keyword>
<sequence length="68" mass="7649">MACNSCYRADAESEIVVVNPPFEYPSLMKGRNRRINVSITSRNTLRKKRGLFHSSVPLNKGSSCMCAR</sequence>
<protein>
    <submittedName>
        <fullName evidence="1">Uncharacterized protein</fullName>
    </submittedName>
</protein>
<dbReference type="EMBL" id="CAWUPB010001173">
    <property type="protein sequence ID" value="CAK7348737.1"/>
    <property type="molecule type" value="Genomic_DNA"/>
</dbReference>
<name>A0AAV1SD30_9ROSI</name>
<reference evidence="1 2" key="1">
    <citation type="submission" date="2024-01" db="EMBL/GenBank/DDBJ databases">
        <authorList>
            <person name="Waweru B."/>
        </authorList>
    </citation>
    <scope>NUCLEOTIDE SEQUENCE [LARGE SCALE GENOMIC DNA]</scope>
</reference>
<comment type="caution">
    <text evidence="1">The sequence shown here is derived from an EMBL/GenBank/DDBJ whole genome shotgun (WGS) entry which is preliminary data.</text>
</comment>
<proteinExistence type="predicted"/>
<dbReference type="AlphaFoldDB" id="A0AAV1SD30"/>
<dbReference type="Proteomes" id="UP001314170">
    <property type="component" value="Unassembled WGS sequence"/>
</dbReference>
<accession>A0AAV1SD30</accession>